<dbReference type="Proteomes" id="UP001458415">
    <property type="component" value="Unassembled WGS sequence"/>
</dbReference>
<evidence type="ECO:0000259" key="2">
    <source>
        <dbReference type="Pfam" id="PF09107"/>
    </source>
</evidence>
<dbReference type="SUPFAM" id="SSF46785">
    <property type="entry name" value="Winged helix' DNA-binding domain"/>
    <property type="match status" value="1"/>
</dbReference>
<protein>
    <submittedName>
        <fullName evidence="3">SelB C-terminal domain-containing protein</fullName>
    </submittedName>
</protein>
<comment type="caution">
    <text evidence="3">The sequence shown here is derived from an EMBL/GenBank/DDBJ whole genome shotgun (WGS) entry which is preliminary data.</text>
</comment>
<dbReference type="InterPro" id="IPR036388">
    <property type="entry name" value="WH-like_DNA-bd_sf"/>
</dbReference>
<proteinExistence type="predicted"/>
<sequence>GLTRRTVAAAVRAGALLRITDAVVLLPGSDARAAEVLRGLPQPFTLSEARKALDTTRRVAVPLLEFLDARGLTERVDAQRRRCRTGERDEGGRESAPTL</sequence>
<dbReference type="InterPro" id="IPR015191">
    <property type="entry name" value="SelB_WHD4"/>
</dbReference>
<feature type="region of interest" description="Disordered" evidence="1">
    <location>
        <begin position="77"/>
        <end position="99"/>
    </location>
</feature>
<feature type="compositionally biased region" description="Basic and acidic residues" evidence="1">
    <location>
        <begin position="77"/>
        <end position="93"/>
    </location>
</feature>
<reference evidence="3 4" key="1">
    <citation type="submission" date="2024-06" db="EMBL/GenBank/DDBJ databases">
        <title>The Natural Products Discovery Center: Release of the First 8490 Sequenced Strains for Exploring Actinobacteria Biosynthetic Diversity.</title>
        <authorList>
            <person name="Kalkreuter E."/>
            <person name="Kautsar S.A."/>
            <person name="Yang D."/>
            <person name="Bader C.D."/>
            <person name="Teijaro C.N."/>
            <person name="Fluegel L."/>
            <person name="Davis C.M."/>
            <person name="Simpson J.R."/>
            <person name="Lauterbach L."/>
            <person name="Steele A.D."/>
            <person name="Gui C."/>
            <person name="Meng S."/>
            <person name="Li G."/>
            <person name="Viehrig K."/>
            <person name="Ye F."/>
            <person name="Su P."/>
            <person name="Kiefer A.F."/>
            <person name="Nichols A."/>
            <person name="Cepeda A.J."/>
            <person name="Yan W."/>
            <person name="Fan B."/>
            <person name="Jiang Y."/>
            <person name="Adhikari A."/>
            <person name="Zheng C.-J."/>
            <person name="Schuster L."/>
            <person name="Cowan T.M."/>
            <person name="Smanski M.J."/>
            <person name="Chevrette M.G."/>
            <person name="De Carvalho L.P.S."/>
            <person name="Shen B."/>
        </authorList>
    </citation>
    <scope>NUCLEOTIDE SEQUENCE [LARGE SCALE GENOMIC DNA]</scope>
    <source>
        <strain evidence="3 4">NPDC000634</strain>
    </source>
</reference>
<accession>A0ABV1WJZ7</accession>
<organism evidence="3 4">
    <name type="scientific">Streptomyces carpinensis</name>
    <dbReference type="NCBI Taxonomy" id="66369"/>
    <lineage>
        <taxon>Bacteria</taxon>
        <taxon>Bacillati</taxon>
        <taxon>Actinomycetota</taxon>
        <taxon>Actinomycetes</taxon>
        <taxon>Kitasatosporales</taxon>
        <taxon>Streptomycetaceae</taxon>
        <taxon>Streptomyces</taxon>
    </lineage>
</organism>
<gene>
    <name evidence="3" type="ORF">ABT317_48085</name>
</gene>
<dbReference type="Gene3D" id="1.10.10.10">
    <property type="entry name" value="Winged helix-like DNA-binding domain superfamily/Winged helix DNA-binding domain"/>
    <property type="match status" value="1"/>
</dbReference>
<dbReference type="InterPro" id="IPR036390">
    <property type="entry name" value="WH_DNA-bd_sf"/>
</dbReference>
<dbReference type="EMBL" id="JBEPCU010001855">
    <property type="protein sequence ID" value="MER6984507.1"/>
    <property type="molecule type" value="Genomic_DNA"/>
</dbReference>
<evidence type="ECO:0000313" key="3">
    <source>
        <dbReference type="EMBL" id="MER6984507.1"/>
    </source>
</evidence>
<evidence type="ECO:0000256" key="1">
    <source>
        <dbReference type="SAM" id="MobiDB-lite"/>
    </source>
</evidence>
<keyword evidence="4" id="KW-1185">Reference proteome</keyword>
<feature type="domain" description="Elongation factor SelB fourth winged-helix" evidence="2">
    <location>
        <begin position="37"/>
        <end position="81"/>
    </location>
</feature>
<feature type="non-terminal residue" evidence="3">
    <location>
        <position position="1"/>
    </location>
</feature>
<dbReference type="Pfam" id="PF09107">
    <property type="entry name" value="WHD_3rd_SelB"/>
    <property type="match status" value="1"/>
</dbReference>
<name>A0ABV1WJZ7_9ACTN</name>
<evidence type="ECO:0000313" key="4">
    <source>
        <dbReference type="Proteomes" id="UP001458415"/>
    </source>
</evidence>